<evidence type="ECO:0000313" key="9">
    <source>
        <dbReference type="Proteomes" id="UP001228690"/>
    </source>
</evidence>
<dbReference type="NCBIfam" id="TIGR00536">
    <property type="entry name" value="hemK_fam"/>
    <property type="match status" value="1"/>
</dbReference>
<protein>
    <recommendedName>
        <fullName evidence="1">peptide chain release factor N(5)-glutamine methyltransferase</fullName>
        <ecNumber evidence="1">2.1.1.297</ecNumber>
    </recommendedName>
</protein>
<keyword evidence="4" id="KW-0949">S-adenosyl-L-methionine</keyword>
<evidence type="ECO:0000256" key="4">
    <source>
        <dbReference type="ARBA" id="ARBA00022691"/>
    </source>
</evidence>
<comment type="catalytic activity">
    <reaction evidence="5">
        <text>L-glutaminyl-[peptide chain release factor] + S-adenosyl-L-methionine = N(5)-methyl-L-glutaminyl-[peptide chain release factor] + S-adenosyl-L-homocysteine + H(+)</text>
        <dbReference type="Rhea" id="RHEA:42896"/>
        <dbReference type="Rhea" id="RHEA-COMP:10271"/>
        <dbReference type="Rhea" id="RHEA-COMP:10272"/>
        <dbReference type="ChEBI" id="CHEBI:15378"/>
        <dbReference type="ChEBI" id="CHEBI:30011"/>
        <dbReference type="ChEBI" id="CHEBI:57856"/>
        <dbReference type="ChEBI" id="CHEBI:59789"/>
        <dbReference type="ChEBI" id="CHEBI:61891"/>
        <dbReference type="EC" id="2.1.1.297"/>
    </reaction>
</comment>
<dbReference type="Proteomes" id="UP001228690">
    <property type="component" value="Chromosome"/>
</dbReference>
<accession>A0ABY8MKU9</accession>
<evidence type="ECO:0000256" key="3">
    <source>
        <dbReference type="ARBA" id="ARBA00022679"/>
    </source>
</evidence>
<dbReference type="InterPro" id="IPR050320">
    <property type="entry name" value="N5-glutamine_MTase"/>
</dbReference>
<gene>
    <name evidence="8" type="ORF">P0082_03785</name>
</gene>
<dbReference type="Gene3D" id="3.40.50.150">
    <property type="entry name" value="Vaccinia Virus protein VP39"/>
    <property type="match status" value="1"/>
</dbReference>
<sequence length="330" mass="36890">MTYAELLSRHGTVGPYFVLLRLLAFCRNAGEEGQSGDFAARLRRYKGIDATAARLLGKMTEEVPAGLAEAFSQTLALFREAVPLPYIWGMEDFSDYSFAVGPGVLIPREDSEILLEQGLAFCRSLSYESAGQAEVLELCCGTGCISISLYLKLCAEGASPKIRAGDISELALQYAEQNWAYWLAEERGDRGEESPFYLCQSDLFQNPELQHRYDLILANPPYLSERECLRRSDWKEPILALKAGSDGLAILRRIICQAHRFLKLDGALLLEAAPWQMHELQHLLEKEGYRNVAVYRDISGLERVISGYHGDEGHHDPHGTHGPELLRPAD</sequence>
<dbReference type="EMBL" id="CP123443">
    <property type="protein sequence ID" value="WGK69990.1"/>
    <property type="molecule type" value="Genomic_DNA"/>
</dbReference>
<evidence type="ECO:0000256" key="2">
    <source>
        <dbReference type="ARBA" id="ARBA00022603"/>
    </source>
</evidence>
<dbReference type="InterPro" id="IPR007848">
    <property type="entry name" value="Small_mtfrase_dom"/>
</dbReference>
<evidence type="ECO:0000256" key="6">
    <source>
        <dbReference type="SAM" id="MobiDB-lite"/>
    </source>
</evidence>
<evidence type="ECO:0000256" key="1">
    <source>
        <dbReference type="ARBA" id="ARBA00012771"/>
    </source>
</evidence>
<feature type="compositionally biased region" description="Basic and acidic residues" evidence="6">
    <location>
        <begin position="309"/>
        <end position="321"/>
    </location>
</feature>
<dbReference type="InterPro" id="IPR002052">
    <property type="entry name" value="DNA_methylase_N6_adenine_CS"/>
</dbReference>
<dbReference type="PANTHER" id="PTHR18895:SF74">
    <property type="entry name" value="MTRF1L RELEASE FACTOR GLUTAMINE METHYLTRANSFERASE"/>
    <property type="match status" value="1"/>
</dbReference>
<reference evidence="8 9" key="1">
    <citation type="submission" date="2023-04" db="EMBL/GenBank/DDBJ databases">
        <title>Spirochaete genome identified in red abalone sample constitutes a novel genus.</title>
        <authorList>
            <person name="Sharma S.P."/>
            <person name="Purcell C.M."/>
            <person name="Hyde J.R."/>
            <person name="Severin A.J."/>
        </authorList>
    </citation>
    <scope>NUCLEOTIDE SEQUENCE [LARGE SCALE GENOMIC DNA]</scope>
    <source>
        <strain evidence="8 9">SP-2023</strain>
    </source>
</reference>
<evidence type="ECO:0000259" key="7">
    <source>
        <dbReference type="Pfam" id="PF05175"/>
    </source>
</evidence>
<dbReference type="RefSeq" id="WP_326928195.1">
    <property type="nucleotide sequence ID" value="NZ_CP123443.1"/>
</dbReference>
<dbReference type="EC" id="2.1.1.297" evidence="1"/>
<feature type="domain" description="Methyltransferase small" evidence="7">
    <location>
        <begin position="132"/>
        <end position="226"/>
    </location>
</feature>
<proteinExistence type="predicted"/>
<keyword evidence="2 8" id="KW-0489">Methyltransferase</keyword>
<organism evidence="8 9">
    <name type="scientific">Candidatus Haliotispira prima</name>
    <dbReference type="NCBI Taxonomy" id="3034016"/>
    <lineage>
        <taxon>Bacteria</taxon>
        <taxon>Pseudomonadati</taxon>
        <taxon>Spirochaetota</taxon>
        <taxon>Spirochaetia</taxon>
        <taxon>Spirochaetales</taxon>
        <taxon>Spirochaetaceae</taxon>
        <taxon>Candidatus Haliotispira</taxon>
    </lineage>
</organism>
<feature type="region of interest" description="Disordered" evidence="6">
    <location>
        <begin position="309"/>
        <end position="330"/>
    </location>
</feature>
<dbReference type="PROSITE" id="PS00092">
    <property type="entry name" value="N6_MTASE"/>
    <property type="match status" value="1"/>
</dbReference>
<evidence type="ECO:0000313" key="8">
    <source>
        <dbReference type="EMBL" id="WGK69990.1"/>
    </source>
</evidence>
<dbReference type="PANTHER" id="PTHR18895">
    <property type="entry name" value="HEMK METHYLTRANSFERASE"/>
    <property type="match status" value="1"/>
</dbReference>
<dbReference type="GO" id="GO:0032259">
    <property type="term" value="P:methylation"/>
    <property type="evidence" value="ECO:0007669"/>
    <property type="project" value="UniProtKB-KW"/>
</dbReference>
<dbReference type="GO" id="GO:0008168">
    <property type="term" value="F:methyltransferase activity"/>
    <property type="evidence" value="ECO:0007669"/>
    <property type="project" value="UniProtKB-KW"/>
</dbReference>
<keyword evidence="9" id="KW-1185">Reference proteome</keyword>
<dbReference type="InterPro" id="IPR029063">
    <property type="entry name" value="SAM-dependent_MTases_sf"/>
</dbReference>
<dbReference type="SUPFAM" id="SSF53335">
    <property type="entry name" value="S-adenosyl-L-methionine-dependent methyltransferases"/>
    <property type="match status" value="1"/>
</dbReference>
<dbReference type="Pfam" id="PF05175">
    <property type="entry name" value="MTS"/>
    <property type="match status" value="1"/>
</dbReference>
<keyword evidence="3 8" id="KW-0808">Transferase</keyword>
<name>A0ABY8MKU9_9SPIO</name>
<dbReference type="InterPro" id="IPR004556">
    <property type="entry name" value="HemK-like"/>
</dbReference>
<evidence type="ECO:0000256" key="5">
    <source>
        <dbReference type="ARBA" id="ARBA00048391"/>
    </source>
</evidence>
<dbReference type="CDD" id="cd02440">
    <property type="entry name" value="AdoMet_MTases"/>
    <property type="match status" value="1"/>
</dbReference>